<evidence type="ECO:0000313" key="1">
    <source>
        <dbReference type="EMBL" id="KAJ7724082.1"/>
    </source>
</evidence>
<dbReference type="EMBL" id="JARJLG010000241">
    <property type="protein sequence ID" value="KAJ7724082.1"/>
    <property type="molecule type" value="Genomic_DNA"/>
</dbReference>
<gene>
    <name evidence="1" type="ORF">DFH07DRAFT_971350</name>
</gene>
<sequence length="58" mass="6137">MNNFPAGTRVFYWNGAGQAVYGVVQRIARAADGSIVVEIRLEGTGQVITLPASSVTKV</sequence>
<evidence type="ECO:0000313" key="2">
    <source>
        <dbReference type="Proteomes" id="UP001215280"/>
    </source>
</evidence>
<keyword evidence="2" id="KW-1185">Reference proteome</keyword>
<accession>A0AAD7HME8</accession>
<proteinExistence type="predicted"/>
<dbReference type="AlphaFoldDB" id="A0AAD7HME8"/>
<protein>
    <submittedName>
        <fullName evidence="1">Uncharacterized protein</fullName>
    </submittedName>
</protein>
<comment type="caution">
    <text evidence="1">The sequence shown here is derived from an EMBL/GenBank/DDBJ whole genome shotgun (WGS) entry which is preliminary data.</text>
</comment>
<dbReference type="Proteomes" id="UP001215280">
    <property type="component" value="Unassembled WGS sequence"/>
</dbReference>
<name>A0AAD7HME8_9AGAR</name>
<organism evidence="1 2">
    <name type="scientific">Mycena maculata</name>
    <dbReference type="NCBI Taxonomy" id="230809"/>
    <lineage>
        <taxon>Eukaryota</taxon>
        <taxon>Fungi</taxon>
        <taxon>Dikarya</taxon>
        <taxon>Basidiomycota</taxon>
        <taxon>Agaricomycotina</taxon>
        <taxon>Agaricomycetes</taxon>
        <taxon>Agaricomycetidae</taxon>
        <taxon>Agaricales</taxon>
        <taxon>Marasmiineae</taxon>
        <taxon>Mycenaceae</taxon>
        <taxon>Mycena</taxon>
    </lineage>
</organism>
<reference evidence="1" key="1">
    <citation type="submission" date="2023-03" db="EMBL/GenBank/DDBJ databases">
        <title>Massive genome expansion in bonnet fungi (Mycena s.s.) driven by repeated elements and novel gene families across ecological guilds.</title>
        <authorList>
            <consortium name="Lawrence Berkeley National Laboratory"/>
            <person name="Harder C.B."/>
            <person name="Miyauchi S."/>
            <person name="Viragh M."/>
            <person name="Kuo A."/>
            <person name="Thoen E."/>
            <person name="Andreopoulos B."/>
            <person name="Lu D."/>
            <person name="Skrede I."/>
            <person name="Drula E."/>
            <person name="Henrissat B."/>
            <person name="Morin E."/>
            <person name="Kohler A."/>
            <person name="Barry K."/>
            <person name="LaButti K."/>
            <person name="Morin E."/>
            <person name="Salamov A."/>
            <person name="Lipzen A."/>
            <person name="Mereny Z."/>
            <person name="Hegedus B."/>
            <person name="Baldrian P."/>
            <person name="Stursova M."/>
            <person name="Weitz H."/>
            <person name="Taylor A."/>
            <person name="Grigoriev I.V."/>
            <person name="Nagy L.G."/>
            <person name="Martin F."/>
            <person name="Kauserud H."/>
        </authorList>
    </citation>
    <scope>NUCLEOTIDE SEQUENCE</scope>
    <source>
        <strain evidence="1">CBHHK188m</strain>
    </source>
</reference>